<dbReference type="AlphaFoldDB" id="A0A1S2VM49"/>
<proteinExistence type="predicted"/>
<reference evidence="1 2" key="1">
    <citation type="submission" date="2016-10" db="EMBL/GenBank/DDBJ databases">
        <title>Arsenicibacter rosenii gen. nov., sp. nov., an efficient arsenic-methylating bacterium isolated from an arsenic-contaminated paddy soil.</title>
        <authorList>
            <person name="Huang K."/>
        </authorList>
    </citation>
    <scope>NUCLEOTIDE SEQUENCE [LARGE SCALE GENOMIC DNA]</scope>
    <source>
        <strain evidence="1 2">SM-1</strain>
    </source>
</reference>
<name>A0A1S2VM49_9BACT</name>
<organism evidence="1 2">
    <name type="scientific">Arsenicibacter rosenii</name>
    <dbReference type="NCBI Taxonomy" id="1750698"/>
    <lineage>
        <taxon>Bacteria</taxon>
        <taxon>Pseudomonadati</taxon>
        <taxon>Bacteroidota</taxon>
        <taxon>Cytophagia</taxon>
        <taxon>Cytophagales</taxon>
        <taxon>Spirosomataceae</taxon>
        <taxon>Arsenicibacter</taxon>
    </lineage>
</organism>
<dbReference type="Proteomes" id="UP000181790">
    <property type="component" value="Unassembled WGS sequence"/>
</dbReference>
<protein>
    <submittedName>
        <fullName evidence="1">Uncharacterized protein</fullName>
    </submittedName>
</protein>
<keyword evidence="2" id="KW-1185">Reference proteome</keyword>
<sequence length="112" mass="13072">MPQFLEQFIEEDEVNNSEVERLNQANTAMLPASIEHLPKETIKFISQKNILADDIYTADEELTIVFYNHGKKHIVDFYPNGEIAFVIKDGNNFKTWDLNEETFYDTLINNVE</sequence>
<evidence type="ECO:0000313" key="1">
    <source>
        <dbReference type="EMBL" id="OIN59833.1"/>
    </source>
</evidence>
<dbReference type="EMBL" id="MORL01000003">
    <property type="protein sequence ID" value="OIN59833.1"/>
    <property type="molecule type" value="Genomic_DNA"/>
</dbReference>
<accession>A0A1S2VM49</accession>
<gene>
    <name evidence="1" type="ORF">BLX24_08215</name>
</gene>
<comment type="caution">
    <text evidence="1">The sequence shown here is derived from an EMBL/GenBank/DDBJ whole genome shotgun (WGS) entry which is preliminary data.</text>
</comment>
<evidence type="ECO:0000313" key="2">
    <source>
        <dbReference type="Proteomes" id="UP000181790"/>
    </source>
</evidence>